<dbReference type="Pfam" id="PF00646">
    <property type="entry name" value="F-box"/>
    <property type="match status" value="1"/>
</dbReference>
<dbReference type="OrthoDB" id="432528at2759"/>
<evidence type="ECO:0000313" key="5">
    <source>
        <dbReference type="EMBL" id="CAB9503527.1"/>
    </source>
</evidence>
<name>A0A9N8DIX9_9STRA</name>
<accession>A0A9N8DIX9</accession>
<dbReference type="PANTHER" id="PTHR46093:SF18">
    <property type="entry name" value="FIBRONECTIN TYPE-III DOMAIN-CONTAINING PROTEIN"/>
    <property type="match status" value="1"/>
</dbReference>
<dbReference type="SUPFAM" id="SSF117281">
    <property type="entry name" value="Kelch motif"/>
    <property type="match status" value="1"/>
</dbReference>
<evidence type="ECO:0000259" key="4">
    <source>
        <dbReference type="PROSITE" id="PS50181"/>
    </source>
</evidence>
<evidence type="ECO:0000256" key="2">
    <source>
        <dbReference type="ARBA" id="ARBA00022737"/>
    </source>
</evidence>
<evidence type="ECO:0000256" key="1">
    <source>
        <dbReference type="ARBA" id="ARBA00022441"/>
    </source>
</evidence>
<gene>
    <name evidence="5" type="ORF">SEMRO_168_G074880.1</name>
</gene>
<dbReference type="Proteomes" id="UP001153069">
    <property type="component" value="Unassembled WGS sequence"/>
</dbReference>
<feature type="region of interest" description="Disordered" evidence="3">
    <location>
        <begin position="429"/>
        <end position="454"/>
    </location>
</feature>
<feature type="compositionally biased region" description="Acidic residues" evidence="3">
    <location>
        <begin position="660"/>
        <end position="676"/>
    </location>
</feature>
<feature type="region of interest" description="Disordered" evidence="3">
    <location>
        <begin position="652"/>
        <end position="713"/>
    </location>
</feature>
<sequence length="713" mass="78172">MSSLLLELPDDSLRSVASFLCAPDLLAFLSSHPHFYQLSKSESFWRSLNSTNSHGCDNNNTSTDNNEESCRHAKRVYLTKAYAAAMPVIQWKPCRSSRLSPTGREGHLACTMGKRIIITGGFTDDERIYILDTSTGTDTDNPNDWIQVMPTQAKCFRHPDLPVPPPQRAHIRQFGAMAPPEGEAPLASVYGASLTPLDEHRAIQFGGFRGGGYTGECNQIGLLTLSAQNNNSEQQQQVTATWQIIHPKNYGIARAYHSATLIAGRYLLVIGGMTDAGCIRSESILDTHTWTWFNHVSQEMVLPKPTGRHGHSAVLDEKRDRIVLFGGGSGNDLLRSGRDNAEVWQLRMGPQWRNAANSLQELQDSLPWEWAPIKMNTPDEEEDDESNDEDGRHYQGMVDSLEEDDTDFHSANESDDDLPPLEEAYEFGNTGGGHQNNDNINNTNSVPRRANRAPRCNPLSDVEKLSLGRCHLGFKVGPDTVILAFGSGRPSTNGVLGFCLATNSFIRPQLANHRRLMPCPRFTCAGAMFGENNSYMLVHGGYSTQEGMAIGNMCVLDLAPALQRRFTALPDNPDFATYPPVTQDDINRHSMFGGHHFGMGGHGMGIGGMEDLLQNLFVEFAAGAGGRGRPAPDGPVRLGGGRNLGELLGILAGRGRPADVDNDDQEEDDEDDEDAPDQAMLFNFVMQEAAFAAEEEEDDDDSGYDSANISEVS</sequence>
<organism evidence="5 6">
    <name type="scientific">Seminavis robusta</name>
    <dbReference type="NCBI Taxonomy" id="568900"/>
    <lineage>
        <taxon>Eukaryota</taxon>
        <taxon>Sar</taxon>
        <taxon>Stramenopiles</taxon>
        <taxon>Ochrophyta</taxon>
        <taxon>Bacillariophyta</taxon>
        <taxon>Bacillariophyceae</taxon>
        <taxon>Bacillariophycidae</taxon>
        <taxon>Naviculales</taxon>
        <taxon>Naviculaceae</taxon>
        <taxon>Seminavis</taxon>
    </lineage>
</organism>
<protein>
    <submittedName>
        <fullName evidence="5">FBOX</fullName>
    </submittedName>
</protein>
<evidence type="ECO:0000313" key="6">
    <source>
        <dbReference type="Proteomes" id="UP001153069"/>
    </source>
</evidence>
<evidence type="ECO:0000256" key="3">
    <source>
        <dbReference type="SAM" id="MobiDB-lite"/>
    </source>
</evidence>
<reference evidence="5" key="1">
    <citation type="submission" date="2020-06" db="EMBL/GenBank/DDBJ databases">
        <authorList>
            <consortium name="Plant Systems Biology data submission"/>
        </authorList>
    </citation>
    <scope>NUCLEOTIDE SEQUENCE</scope>
    <source>
        <strain evidence="5">D6</strain>
    </source>
</reference>
<feature type="compositionally biased region" description="Acidic residues" evidence="3">
    <location>
        <begin position="693"/>
        <end position="703"/>
    </location>
</feature>
<dbReference type="EMBL" id="CAICTM010000167">
    <property type="protein sequence ID" value="CAB9503527.1"/>
    <property type="molecule type" value="Genomic_DNA"/>
</dbReference>
<dbReference type="InterPro" id="IPR001810">
    <property type="entry name" value="F-box_dom"/>
</dbReference>
<dbReference type="PANTHER" id="PTHR46093">
    <property type="entry name" value="ACYL-COA-BINDING DOMAIN-CONTAINING PROTEIN 5"/>
    <property type="match status" value="1"/>
</dbReference>
<keyword evidence="2" id="KW-0677">Repeat</keyword>
<keyword evidence="6" id="KW-1185">Reference proteome</keyword>
<dbReference type="PROSITE" id="PS50181">
    <property type="entry name" value="FBOX"/>
    <property type="match status" value="1"/>
</dbReference>
<proteinExistence type="predicted"/>
<dbReference type="InterPro" id="IPR015915">
    <property type="entry name" value="Kelch-typ_b-propeller"/>
</dbReference>
<dbReference type="AlphaFoldDB" id="A0A9N8DIX9"/>
<dbReference type="Gene3D" id="2.120.10.80">
    <property type="entry name" value="Kelch-type beta propeller"/>
    <property type="match status" value="1"/>
</dbReference>
<feature type="domain" description="F-box" evidence="4">
    <location>
        <begin position="2"/>
        <end position="48"/>
    </location>
</feature>
<comment type="caution">
    <text evidence="5">The sequence shown here is derived from an EMBL/GenBank/DDBJ whole genome shotgun (WGS) entry which is preliminary data.</text>
</comment>
<feature type="compositionally biased region" description="Polar residues" evidence="3">
    <location>
        <begin position="435"/>
        <end position="446"/>
    </location>
</feature>
<keyword evidence="1" id="KW-0880">Kelch repeat</keyword>